<dbReference type="RefSeq" id="WP_041517131.1">
    <property type="nucleotide sequence ID" value="NZ_JPRK01000007.1"/>
</dbReference>
<name>A0A0D0F131_9FLAO</name>
<feature type="region of interest" description="Disordered" evidence="1">
    <location>
        <begin position="194"/>
        <end position="335"/>
    </location>
</feature>
<feature type="compositionally biased region" description="Low complexity" evidence="1">
    <location>
        <begin position="265"/>
        <end position="304"/>
    </location>
</feature>
<feature type="compositionally biased region" description="Polar residues" evidence="1">
    <location>
        <begin position="202"/>
        <end position="264"/>
    </location>
</feature>
<reference evidence="4 6" key="2">
    <citation type="submission" date="2016-11" db="EMBL/GenBank/DDBJ databases">
        <title>Whole genomes of Flavobacteriaceae.</title>
        <authorList>
            <person name="Stine C."/>
            <person name="Li C."/>
            <person name="Tadesse D."/>
        </authorList>
    </citation>
    <scope>NUCLEOTIDE SEQUENCE [LARGE SCALE GENOMIC DNA]</scope>
    <source>
        <strain evidence="4 6">ATCC 51468</strain>
    </source>
</reference>
<keyword evidence="2" id="KW-1133">Transmembrane helix</keyword>
<feature type="compositionally biased region" description="Gly residues" evidence="1">
    <location>
        <begin position="317"/>
        <end position="335"/>
    </location>
</feature>
<sequence length="335" mass="37019">MKTSISLRQNSSYFYAIGLLSFLLASCGSYQNTSYHDNDGVYGGSTRTYAQTNTSNANNQYKDYFKSLQDDNQPTEIFTDVDNYGNYSDNDSTQTASVAYPAWGSATTDVSVNVYSDPSWSLGFGFGFGYPYYGWGYGGWGYPGYWGPGWGYPGWGYPGYWGPGYGYNNYSYNYGRRGSAAYYGGRNYNSNRNYASNRNYSTGRNFNSNRNYTTNRDYSTNRGNYNTNRQNGFTDYRRSSNVNGRTYNPSSPNFTNRRSTTQGQNNSYDYSNRRSSSTTTTRSYDNSNSNRSYSPSPSRSYNNSGSGGGSMRSSSGSSGGGGGGRSYGGGGGGRR</sequence>
<protein>
    <recommendedName>
        <fullName evidence="7">Vitellogenin II</fullName>
    </recommendedName>
</protein>
<dbReference type="OrthoDB" id="1443506at2"/>
<feature type="transmembrane region" description="Helical" evidence="2">
    <location>
        <begin position="12"/>
        <end position="31"/>
    </location>
</feature>
<gene>
    <name evidence="4" type="ORF">B0A73_08930</name>
    <name evidence="3" type="ORF">IW18_08315</name>
</gene>
<evidence type="ECO:0000256" key="2">
    <source>
        <dbReference type="SAM" id="Phobius"/>
    </source>
</evidence>
<dbReference type="PROSITE" id="PS51257">
    <property type="entry name" value="PROKAR_LIPOPROTEIN"/>
    <property type="match status" value="1"/>
</dbReference>
<evidence type="ECO:0008006" key="7">
    <source>
        <dbReference type="Google" id="ProtNLM"/>
    </source>
</evidence>
<evidence type="ECO:0000256" key="1">
    <source>
        <dbReference type="SAM" id="MobiDB-lite"/>
    </source>
</evidence>
<proteinExistence type="predicted"/>
<reference evidence="3 5" key="1">
    <citation type="submission" date="2015-01" db="EMBL/GenBank/DDBJ databases">
        <title>Genome of Flavobacterium hibernum DSM 12611.</title>
        <authorList>
            <person name="Stropko S.J."/>
            <person name="Pipes S.E."/>
            <person name="Newman J.D."/>
        </authorList>
    </citation>
    <scope>NUCLEOTIDE SEQUENCE [LARGE SCALE GENOMIC DNA]</scope>
    <source>
        <strain evidence="3 5">DSM 12611</strain>
    </source>
</reference>
<evidence type="ECO:0000313" key="3">
    <source>
        <dbReference type="EMBL" id="KIO53306.1"/>
    </source>
</evidence>
<keyword evidence="6" id="KW-1185">Reference proteome</keyword>
<comment type="caution">
    <text evidence="3">The sequence shown here is derived from an EMBL/GenBank/DDBJ whole genome shotgun (WGS) entry which is preliminary data.</text>
</comment>
<keyword evidence="2" id="KW-0812">Transmembrane</keyword>
<dbReference type="STRING" id="37752.IW18_08315"/>
<dbReference type="EMBL" id="MUGX01000011">
    <property type="protein sequence ID" value="OXA87906.1"/>
    <property type="molecule type" value="Genomic_DNA"/>
</dbReference>
<evidence type="ECO:0000313" key="5">
    <source>
        <dbReference type="Proteomes" id="UP000032061"/>
    </source>
</evidence>
<dbReference type="EMBL" id="JPRK01000007">
    <property type="protein sequence ID" value="KIO53306.1"/>
    <property type="molecule type" value="Genomic_DNA"/>
</dbReference>
<evidence type="ECO:0000313" key="4">
    <source>
        <dbReference type="EMBL" id="OXA87906.1"/>
    </source>
</evidence>
<organism evidence="3 5">
    <name type="scientific">Flavobacterium hibernum</name>
    <dbReference type="NCBI Taxonomy" id="37752"/>
    <lineage>
        <taxon>Bacteria</taxon>
        <taxon>Pseudomonadati</taxon>
        <taxon>Bacteroidota</taxon>
        <taxon>Flavobacteriia</taxon>
        <taxon>Flavobacteriales</taxon>
        <taxon>Flavobacteriaceae</taxon>
        <taxon>Flavobacterium</taxon>
    </lineage>
</organism>
<keyword evidence="2" id="KW-0472">Membrane</keyword>
<dbReference type="Proteomes" id="UP000198302">
    <property type="component" value="Unassembled WGS sequence"/>
</dbReference>
<dbReference type="Proteomes" id="UP000032061">
    <property type="component" value="Unassembled WGS sequence"/>
</dbReference>
<evidence type="ECO:0000313" key="6">
    <source>
        <dbReference type="Proteomes" id="UP000198302"/>
    </source>
</evidence>
<accession>A0A0D0F131</accession>
<dbReference type="AlphaFoldDB" id="A0A0D0F131"/>